<evidence type="ECO:0000313" key="3">
    <source>
        <dbReference type="Proteomes" id="UP000478052"/>
    </source>
</evidence>
<name>A0A6G0Y9Y4_APHCR</name>
<dbReference type="AlphaFoldDB" id="A0A6G0Y9Y4"/>
<gene>
    <name evidence="2" type="ORF">FWK35_00012444</name>
</gene>
<dbReference type="EMBL" id="VUJU01005242">
    <property type="protein sequence ID" value="KAF0751828.1"/>
    <property type="molecule type" value="Genomic_DNA"/>
</dbReference>
<dbReference type="Gene3D" id="1.10.340.70">
    <property type="match status" value="1"/>
</dbReference>
<dbReference type="InterPro" id="IPR041588">
    <property type="entry name" value="Integrase_H2C2"/>
</dbReference>
<evidence type="ECO:0000313" key="2">
    <source>
        <dbReference type="EMBL" id="KAF0751828.1"/>
    </source>
</evidence>
<dbReference type="Proteomes" id="UP000478052">
    <property type="component" value="Unassembled WGS sequence"/>
</dbReference>
<comment type="caution">
    <text evidence="2">The sequence shown here is derived from an EMBL/GenBank/DDBJ whole genome shotgun (WGS) entry which is preliminary data.</text>
</comment>
<protein>
    <submittedName>
        <fullName evidence="2">Integrase H2C2 domain-containing protein</fullName>
    </submittedName>
</protein>
<proteinExistence type="predicted"/>
<organism evidence="2 3">
    <name type="scientific">Aphis craccivora</name>
    <name type="common">Cowpea aphid</name>
    <dbReference type="NCBI Taxonomy" id="307492"/>
    <lineage>
        <taxon>Eukaryota</taxon>
        <taxon>Metazoa</taxon>
        <taxon>Ecdysozoa</taxon>
        <taxon>Arthropoda</taxon>
        <taxon>Hexapoda</taxon>
        <taxon>Insecta</taxon>
        <taxon>Pterygota</taxon>
        <taxon>Neoptera</taxon>
        <taxon>Paraneoptera</taxon>
        <taxon>Hemiptera</taxon>
        <taxon>Sternorrhyncha</taxon>
        <taxon>Aphidomorpha</taxon>
        <taxon>Aphidoidea</taxon>
        <taxon>Aphididae</taxon>
        <taxon>Aphidini</taxon>
        <taxon>Aphis</taxon>
        <taxon>Aphis</taxon>
    </lineage>
</organism>
<feature type="domain" description="Integrase zinc-binding" evidence="1">
    <location>
        <begin position="47"/>
        <end position="87"/>
    </location>
</feature>
<accession>A0A6G0Y9Y4</accession>
<keyword evidence="3" id="KW-1185">Reference proteome</keyword>
<dbReference type="Pfam" id="PF17921">
    <property type="entry name" value="Integrase_H2C2"/>
    <property type="match status" value="1"/>
</dbReference>
<evidence type="ECO:0000259" key="1">
    <source>
        <dbReference type="Pfam" id="PF17921"/>
    </source>
</evidence>
<reference evidence="2 3" key="1">
    <citation type="submission" date="2019-08" db="EMBL/GenBank/DDBJ databases">
        <title>Whole genome of Aphis craccivora.</title>
        <authorList>
            <person name="Voronova N.V."/>
            <person name="Shulinski R.S."/>
            <person name="Bandarenka Y.V."/>
            <person name="Zhorov D.G."/>
            <person name="Warner D."/>
        </authorList>
    </citation>
    <scope>NUCLEOTIDE SEQUENCE [LARGE SCALE GENOMIC DNA]</scope>
    <source>
        <strain evidence="2">180601</strain>
        <tissue evidence="2">Whole Body</tissue>
    </source>
</reference>
<sequence>MLFIVSNVHDSNNEHLEKKRNISTKNEKSNFRKQCKPFQVENGDALSAQRGRDTTQRLIKQRYFWYQMSDDVWDFIMRCDSCQRVNPTSLKVVPELKSVEIPK</sequence>